<name>A0A0C9SKD2_PLICR</name>
<feature type="compositionally biased region" description="Basic and acidic residues" evidence="3">
    <location>
        <begin position="532"/>
        <end position="553"/>
    </location>
</feature>
<organism evidence="5 6">
    <name type="scientific">Plicaturopsis crispa FD-325 SS-3</name>
    <dbReference type="NCBI Taxonomy" id="944288"/>
    <lineage>
        <taxon>Eukaryota</taxon>
        <taxon>Fungi</taxon>
        <taxon>Dikarya</taxon>
        <taxon>Basidiomycota</taxon>
        <taxon>Agaricomycotina</taxon>
        <taxon>Agaricomycetes</taxon>
        <taxon>Agaricomycetidae</taxon>
        <taxon>Amylocorticiales</taxon>
        <taxon>Amylocorticiaceae</taxon>
        <taxon>Plicatura</taxon>
        <taxon>Plicaturopsis crispa</taxon>
    </lineage>
</organism>
<protein>
    <recommendedName>
        <fullName evidence="4">HTH CENPB-type domain-containing protein</fullName>
    </recommendedName>
</protein>
<feature type="region of interest" description="Disordered" evidence="3">
    <location>
        <begin position="531"/>
        <end position="560"/>
    </location>
</feature>
<keyword evidence="6" id="KW-1185">Reference proteome</keyword>
<dbReference type="AlphaFoldDB" id="A0A0C9SKD2"/>
<proteinExistence type="predicted"/>
<evidence type="ECO:0000256" key="2">
    <source>
        <dbReference type="SAM" id="Coils"/>
    </source>
</evidence>
<sequence length="635" mass="72809">MPRTHRASNSRPKSLPSRKKAEQRARVKEPAVNSAVEYLEELEAGGCKIDYAHAAKKFDAPYDTVRRRFLGQHKAPHDAHEAQKIMTSAQEEVFLEWMVFHAQEGRPWSQSTIQRQAESFTGRKPHINWVKGFRRRHRAQLKFCGTSGLDPKRAACFNPGTVKKHFDELGAAIDERKYKIHNRYNMDEKGCQIGGGRKRTGRKYFFPRSERANYKKRNANLELVTVIECCSADGEMLQPGFIFSGAGYEYEWFQDHPGISVGLTSNGWTDETQCEKWFEESFIPQARERAGDPEERVLLIFDGHGSHVTPKMMELAMANKIDFHLLPPHTTHKTQPLDVAVFGPMQLRWTERMEEIVEETGEGLPRYDFISEYMSLRSSAVTTQIVKAAWRKTGLEPFNPNVFTDADFAPSRMTSTKRSHSSSSSDEADVTVHELGPKVPQFTPTPIDKRSSLQNQISILQRDLQACNELYLAEFARRQKSETNCHLARREIQSLKGRINAKQRQQGRKSNRFQVDSNFLMSDAGLAQFNEANRRKADKERVEQERRDQRYEGGEEGDEEWSREAGDFGFFLMLSGNTSVRFTWSGCKRKADYQDIAYLLGLPVDATIAALKDSILQKVKDSPRFREDPRFSALY</sequence>
<keyword evidence="1" id="KW-0238">DNA-binding</keyword>
<dbReference type="InterPro" id="IPR006600">
    <property type="entry name" value="HTH_CenpB_DNA-bd_dom"/>
</dbReference>
<dbReference type="PANTHER" id="PTHR19303">
    <property type="entry name" value="TRANSPOSON"/>
    <property type="match status" value="1"/>
</dbReference>
<dbReference type="InterPro" id="IPR036397">
    <property type="entry name" value="RNaseH_sf"/>
</dbReference>
<dbReference type="PANTHER" id="PTHR19303:SF74">
    <property type="entry name" value="POGO TRANSPOSABLE ELEMENT WITH KRAB DOMAIN"/>
    <property type="match status" value="1"/>
</dbReference>
<feature type="non-terminal residue" evidence="5">
    <location>
        <position position="635"/>
    </location>
</feature>
<reference evidence="5 6" key="1">
    <citation type="submission" date="2014-06" db="EMBL/GenBank/DDBJ databases">
        <title>Evolutionary Origins and Diversification of the Mycorrhizal Mutualists.</title>
        <authorList>
            <consortium name="DOE Joint Genome Institute"/>
            <consortium name="Mycorrhizal Genomics Consortium"/>
            <person name="Kohler A."/>
            <person name="Kuo A."/>
            <person name="Nagy L.G."/>
            <person name="Floudas D."/>
            <person name="Copeland A."/>
            <person name="Barry K.W."/>
            <person name="Cichocki N."/>
            <person name="Veneault-Fourrey C."/>
            <person name="LaButti K."/>
            <person name="Lindquist E.A."/>
            <person name="Lipzen A."/>
            <person name="Lundell T."/>
            <person name="Morin E."/>
            <person name="Murat C."/>
            <person name="Riley R."/>
            <person name="Ohm R."/>
            <person name="Sun H."/>
            <person name="Tunlid A."/>
            <person name="Henrissat B."/>
            <person name="Grigoriev I.V."/>
            <person name="Hibbett D.S."/>
            <person name="Martin F."/>
        </authorList>
    </citation>
    <scope>NUCLEOTIDE SEQUENCE [LARGE SCALE GENOMIC DNA]</scope>
    <source>
        <strain evidence="5 6">FD-325 SS-3</strain>
    </source>
</reference>
<dbReference type="PROSITE" id="PS51253">
    <property type="entry name" value="HTH_CENPB"/>
    <property type="match status" value="1"/>
</dbReference>
<evidence type="ECO:0000259" key="4">
    <source>
        <dbReference type="PROSITE" id="PS51253"/>
    </source>
</evidence>
<dbReference type="EMBL" id="KN832576">
    <property type="protein sequence ID" value="KII83531.1"/>
    <property type="molecule type" value="Genomic_DNA"/>
</dbReference>
<feature type="region of interest" description="Disordered" evidence="3">
    <location>
        <begin position="1"/>
        <end position="28"/>
    </location>
</feature>
<feature type="compositionally biased region" description="Basic and acidic residues" evidence="3">
    <location>
        <begin position="19"/>
        <end position="28"/>
    </location>
</feature>
<dbReference type="InterPro" id="IPR004875">
    <property type="entry name" value="DDE_SF_endonuclease_dom"/>
</dbReference>
<dbReference type="OrthoDB" id="3265672at2759"/>
<dbReference type="InterPro" id="IPR050863">
    <property type="entry name" value="CenT-Element_Derived"/>
</dbReference>
<dbReference type="Pfam" id="PF03221">
    <property type="entry name" value="HTH_Tnp_Tc5"/>
    <property type="match status" value="1"/>
</dbReference>
<dbReference type="Pfam" id="PF03184">
    <property type="entry name" value="DDE_1"/>
    <property type="match status" value="1"/>
</dbReference>
<evidence type="ECO:0000313" key="6">
    <source>
        <dbReference type="Proteomes" id="UP000053263"/>
    </source>
</evidence>
<dbReference type="Gene3D" id="3.30.420.10">
    <property type="entry name" value="Ribonuclease H-like superfamily/Ribonuclease H"/>
    <property type="match status" value="1"/>
</dbReference>
<dbReference type="GO" id="GO:0003677">
    <property type="term" value="F:DNA binding"/>
    <property type="evidence" value="ECO:0007669"/>
    <property type="project" value="UniProtKB-KW"/>
</dbReference>
<evidence type="ECO:0000313" key="5">
    <source>
        <dbReference type="EMBL" id="KII83531.1"/>
    </source>
</evidence>
<gene>
    <name evidence="5" type="ORF">PLICRDRAFT_119302</name>
</gene>
<dbReference type="GO" id="GO:0005634">
    <property type="term" value="C:nucleus"/>
    <property type="evidence" value="ECO:0007669"/>
    <property type="project" value="TreeGrafter"/>
</dbReference>
<dbReference type="HOGENOM" id="CLU_013929_18_0_1"/>
<feature type="coiled-coil region" evidence="2">
    <location>
        <begin position="450"/>
        <end position="505"/>
    </location>
</feature>
<accession>A0A0C9SKD2</accession>
<evidence type="ECO:0000256" key="3">
    <source>
        <dbReference type="SAM" id="MobiDB-lite"/>
    </source>
</evidence>
<evidence type="ECO:0000256" key="1">
    <source>
        <dbReference type="ARBA" id="ARBA00023125"/>
    </source>
</evidence>
<dbReference type="Proteomes" id="UP000053263">
    <property type="component" value="Unassembled WGS sequence"/>
</dbReference>
<feature type="domain" description="HTH CENPB-type" evidence="4">
    <location>
        <begin position="78"/>
        <end position="143"/>
    </location>
</feature>
<keyword evidence="2" id="KW-0175">Coiled coil</keyword>